<dbReference type="PROSITE" id="PS51898">
    <property type="entry name" value="TYR_RECOMBINASE"/>
    <property type="match status" value="1"/>
</dbReference>
<comment type="function">
    <text evidence="1">Site-specific tyrosine recombinase, which acts by catalyzing the cutting and rejoining of the recombining DNA molecules.</text>
</comment>
<organism evidence="9 10">
    <name type="scientific">Candidatus Clostridium stratigraminis</name>
    <dbReference type="NCBI Taxonomy" id="3381661"/>
    <lineage>
        <taxon>Bacteria</taxon>
        <taxon>Bacillati</taxon>
        <taxon>Bacillota</taxon>
        <taxon>Clostridia</taxon>
        <taxon>Eubacteriales</taxon>
        <taxon>Clostridiaceae</taxon>
        <taxon>Clostridium</taxon>
    </lineage>
</organism>
<feature type="domain" description="Core-binding (CB)" evidence="8">
    <location>
        <begin position="73"/>
        <end position="152"/>
    </location>
</feature>
<evidence type="ECO:0000256" key="6">
    <source>
        <dbReference type="PROSITE-ProRule" id="PRU01248"/>
    </source>
</evidence>
<keyword evidence="3" id="KW-0229">DNA integration</keyword>
<dbReference type="RefSeq" id="WP_406770724.1">
    <property type="nucleotide sequence ID" value="NZ_JBJHZZ010000015.1"/>
</dbReference>
<dbReference type="InterPro" id="IPR044068">
    <property type="entry name" value="CB"/>
</dbReference>
<keyword evidence="5" id="KW-0233">DNA recombination</keyword>
<comment type="similarity">
    <text evidence="2">Belongs to the 'phage' integrase family.</text>
</comment>
<accession>A0ABW8T7L0</accession>
<gene>
    <name evidence="9" type="primary">xerA</name>
    <name evidence="9" type="ORF">ACJDUG_15160</name>
</gene>
<evidence type="ECO:0000256" key="2">
    <source>
        <dbReference type="ARBA" id="ARBA00008857"/>
    </source>
</evidence>
<dbReference type="EMBL" id="JBJHZZ010000015">
    <property type="protein sequence ID" value="MFL0248296.1"/>
    <property type="molecule type" value="Genomic_DNA"/>
</dbReference>
<dbReference type="Proteomes" id="UP001623591">
    <property type="component" value="Unassembled WGS sequence"/>
</dbReference>
<evidence type="ECO:0000256" key="1">
    <source>
        <dbReference type="ARBA" id="ARBA00003283"/>
    </source>
</evidence>
<name>A0ABW8T7L0_9CLOT</name>
<sequence length="350" mass="41000">MTINIAKLKDELAISFEYSQVRVAKIKSQKFYKWNPDKRIWTVPFTEENLNILKELFKNEQVNIDFEDNPQNQSIINLMDEEIKLKGYSFKTRKSYISHIKRFSSFLNVNLQEFTTGDVKRYILFLLEDQKVSHSYVNQSISSIKFLCNDVLKQDKNISFIKRPKKENKLPNVLSFQEVSKILSALKNEKHKTILFLIYSAGLRVGEVVKLKTEDIDSQRMLIHVVQGKGSKDRYTVLSEIALDQLRKYYKLFRPEKWLFPGQDEDEYITERTVQRIFENACSLAKITKKVSVHSLRHSFATNLLESGIDLRYIQELLGHSSSKTTEIYTHVTQKNISNIQSPLDKMLKK</sequence>
<dbReference type="PANTHER" id="PTHR30349:SF64">
    <property type="entry name" value="PROPHAGE INTEGRASE INTD-RELATED"/>
    <property type="match status" value="1"/>
</dbReference>
<keyword evidence="4 6" id="KW-0238">DNA-binding</keyword>
<feature type="domain" description="Tyr recombinase" evidence="7">
    <location>
        <begin position="169"/>
        <end position="342"/>
    </location>
</feature>
<dbReference type="Pfam" id="PF13495">
    <property type="entry name" value="Phage_int_SAM_4"/>
    <property type="match status" value="1"/>
</dbReference>
<dbReference type="InterPro" id="IPR013762">
    <property type="entry name" value="Integrase-like_cat_sf"/>
</dbReference>
<dbReference type="InterPro" id="IPR011010">
    <property type="entry name" value="DNA_brk_join_enz"/>
</dbReference>
<evidence type="ECO:0000256" key="3">
    <source>
        <dbReference type="ARBA" id="ARBA00022908"/>
    </source>
</evidence>
<dbReference type="PROSITE" id="PS51900">
    <property type="entry name" value="CB"/>
    <property type="match status" value="1"/>
</dbReference>
<dbReference type="Gene3D" id="1.10.443.10">
    <property type="entry name" value="Intergrase catalytic core"/>
    <property type="match status" value="1"/>
</dbReference>
<evidence type="ECO:0000256" key="5">
    <source>
        <dbReference type="ARBA" id="ARBA00023172"/>
    </source>
</evidence>
<proteinExistence type="inferred from homology"/>
<dbReference type="InterPro" id="IPR002104">
    <property type="entry name" value="Integrase_catalytic"/>
</dbReference>
<dbReference type="InterPro" id="IPR004107">
    <property type="entry name" value="Integrase_SAM-like_N"/>
</dbReference>
<dbReference type="InterPro" id="IPR010998">
    <property type="entry name" value="Integrase_recombinase_N"/>
</dbReference>
<dbReference type="SUPFAM" id="SSF56349">
    <property type="entry name" value="DNA breaking-rejoining enzymes"/>
    <property type="match status" value="1"/>
</dbReference>
<reference evidence="9 10" key="1">
    <citation type="submission" date="2024-11" db="EMBL/GenBank/DDBJ databases">
        <authorList>
            <person name="Heng Y.C."/>
            <person name="Lim A.C.H."/>
            <person name="Lee J.K.Y."/>
            <person name="Kittelmann S."/>
        </authorList>
    </citation>
    <scope>NUCLEOTIDE SEQUENCE [LARGE SCALE GENOMIC DNA]</scope>
    <source>
        <strain evidence="9 10">WILCCON 0185</strain>
    </source>
</reference>
<keyword evidence="10" id="KW-1185">Reference proteome</keyword>
<dbReference type="Gene3D" id="1.10.150.130">
    <property type="match status" value="1"/>
</dbReference>
<dbReference type="InterPro" id="IPR050090">
    <property type="entry name" value="Tyrosine_recombinase_XerCD"/>
</dbReference>
<evidence type="ECO:0000259" key="7">
    <source>
        <dbReference type="PROSITE" id="PS51898"/>
    </source>
</evidence>
<evidence type="ECO:0000259" key="8">
    <source>
        <dbReference type="PROSITE" id="PS51900"/>
    </source>
</evidence>
<dbReference type="PANTHER" id="PTHR30349">
    <property type="entry name" value="PHAGE INTEGRASE-RELATED"/>
    <property type="match status" value="1"/>
</dbReference>
<dbReference type="NCBIfam" id="NF040815">
    <property type="entry name" value="recomb_XerA_Arch"/>
    <property type="match status" value="1"/>
</dbReference>
<comment type="caution">
    <text evidence="9">The sequence shown here is derived from an EMBL/GenBank/DDBJ whole genome shotgun (WGS) entry which is preliminary data.</text>
</comment>
<evidence type="ECO:0000256" key="4">
    <source>
        <dbReference type="ARBA" id="ARBA00023125"/>
    </source>
</evidence>
<evidence type="ECO:0000313" key="9">
    <source>
        <dbReference type="EMBL" id="MFL0248296.1"/>
    </source>
</evidence>
<dbReference type="Pfam" id="PF00589">
    <property type="entry name" value="Phage_integrase"/>
    <property type="match status" value="1"/>
</dbReference>
<evidence type="ECO:0000313" key="10">
    <source>
        <dbReference type="Proteomes" id="UP001623591"/>
    </source>
</evidence>
<protein>
    <submittedName>
        <fullName evidence="9">Site-specific tyrosine recombinase/integron integrase</fullName>
    </submittedName>
</protein>